<dbReference type="InterPro" id="IPR001279">
    <property type="entry name" value="Metallo-B-lactamas"/>
</dbReference>
<organism evidence="2 3">
    <name type="scientific">Palaeococcus pacificus DY20341</name>
    <dbReference type="NCBI Taxonomy" id="1343739"/>
    <lineage>
        <taxon>Archaea</taxon>
        <taxon>Methanobacteriati</taxon>
        <taxon>Methanobacteriota</taxon>
        <taxon>Thermococci</taxon>
        <taxon>Thermococcales</taxon>
        <taxon>Thermococcaceae</taxon>
        <taxon>Palaeococcus</taxon>
    </lineage>
</organism>
<dbReference type="InterPro" id="IPR016440">
    <property type="entry name" value="Rubredoxin-O_OxRdtase"/>
</dbReference>
<dbReference type="GO" id="GO:0016491">
    <property type="term" value="F:oxidoreductase activity"/>
    <property type="evidence" value="ECO:0007669"/>
    <property type="project" value="InterPro"/>
</dbReference>
<dbReference type="HOGENOM" id="CLU_017490_1_0_2"/>
<name>A0A075LX10_9EURY</name>
<sequence>MGKVWIEEISDGLYVLRVDDDQTKYFEAMWDIPEGITYNAYLMKTGDAVVLFDAWKKTYEKEFIEALSSIVDPKEITHIVVHHMEPDHSGALPKVLELNGYKAQILGTTFVEKLIEAFYGIKVNFRPVKDGEEIKIGEKTFRFIHVPWLHWPDTMITYVIEDGIFFGGDVCGGYSIPPALFDDDEEVVQNYLPHVRKYIINVIGHYKKYIHQNIEKIKSFNLDLKLIAPAHGLIWRKNPAKIIEFYEQVGRGIPTKGKVLVVYSSMYGFVEKAVSVAVDEVKKLGYNPVVYKFTDTERANISDILGDVPDSEAIIIGTATYEADIFPMMRFTLDEILDKANYEKPVLVLTTFGWGGIAGKKIESLFSKTKFNVIETMEIKGLLQKGLEKKVREGVGKLLGIK</sequence>
<evidence type="ECO:0000313" key="2">
    <source>
        <dbReference type="EMBL" id="AIF69083.1"/>
    </source>
</evidence>
<dbReference type="InterPro" id="IPR045761">
    <property type="entry name" value="ODP_dom"/>
</dbReference>
<proteinExistence type="predicted"/>
<dbReference type="AlphaFoldDB" id="A0A075LX10"/>
<dbReference type="GO" id="GO:0046872">
    <property type="term" value="F:metal ion binding"/>
    <property type="evidence" value="ECO:0007669"/>
    <property type="project" value="InterPro"/>
</dbReference>
<dbReference type="OrthoDB" id="6433at2157"/>
<dbReference type="GeneID" id="24841790"/>
<dbReference type="GO" id="GO:0009055">
    <property type="term" value="F:electron transfer activity"/>
    <property type="evidence" value="ECO:0007669"/>
    <property type="project" value="InterPro"/>
</dbReference>
<accession>A0A075LX10</accession>
<gene>
    <name evidence="2" type="ORF">PAP_03315</name>
</gene>
<dbReference type="Pfam" id="PF00258">
    <property type="entry name" value="Flavodoxin_1"/>
    <property type="match status" value="1"/>
</dbReference>
<dbReference type="PANTHER" id="PTHR43717">
    <property type="entry name" value="ANAEROBIC NITRIC OXIDE REDUCTASE FLAVORUBREDOXIN"/>
    <property type="match status" value="1"/>
</dbReference>
<dbReference type="InterPro" id="IPR036866">
    <property type="entry name" value="RibonucZ/Hydroxyglut_hydro"/>
</dbReference>
<dbReference type="KEGG" id="ppac:PAP_03315"/>
<reference evidence="2 3" key="2">
    <citation type="journal article" date="2015" name="Genome Announc.">
        <title>Complete Genome Sequence of Hyperthermophilic Piezophilic Archaeon Palaeococcus pacificus DY20341T, Isolated from Deep-Sea Hydrothermal Sediments.</title>
        <authorList>
            <person name="Zeng X."/>
            <person name="Jebbar M."/>
            <person name="Shao Z."/>
        </authorList>
    </citation>
    <scope>NUCLEOTIDE SEQUENCE [LARGE SCALE GENOMIC DNA]</scope>
    <source>
        <strain evidence="2 3">DY20341</strain>
    </source>
</reference>
<dbReference type="PANTHER" id="PTHR43717:SF1">
    <property type="entry name" value="ANAEROBIC NITRIC OXIDE REDUCTASE FLAVORUBREDOXIN"/>
    <property type="match status" value="1"/>
</dbReference>
<protein>
    <recommendedName>
        <fullName evidence="1">Flavodoxin-like domain-containing protein</fullName>
    </recommendedName>
</protein>
<dbReference type="Pfam" id="PF19583">
    <property type="entry name" value="ODP"/>
    <property type="match status" value="1"/>
</dbReference>
<feature type="domain" description="Flavodoxin-like" evidence="1">
    <location>
        <begin position="259"/>
        <end position="399"/>
    </location>
</feature>
<evidence type="ECO:0000313" key="3">
    <source>
        <dbReference type="Proteomes" id="UP000027981"/>
    </source>
</evidence>
<dbReference type="InterPro" id="IPR008254">
    <property type="entry name" value="Flavodoxin/NO_synth"/>
</dbReference>
<dbReference type="eggNOG" id="arCOG00509">
    <property type="taxonomic scope" value="Archaea"/>
</dbReference>
<keyword evidence="3" id="KW-1185">Reference proteome</keyword>
<dbReference type="CDD" id="cd07709">
    <property type="entry name" value="flavodiiron_proteins_MBL-fold"/>
    <property type="match status" value="1"/>
</dbReference>
<reference evidence="3" key="1">
    <citation type="submission" date="2013-06" db="EMBL/GenBank/DDBJ databases">
        <title>Complete Genome Sequence of Hyperthermophilic Palaeococcus pacificus DY20341T, Isolated from a Deep-Sea Hydrothermal Sediments.</title>
        <authorList>
            <person name="Zeng X."/>
            <person name="Shao Z."/>
        </authorList>
    </citation>
    <scope>NUCLEOTIDE SEQUENCE [LARGE SCALE GENOMIC DNA]</scope>
    <source>
        <strain evidence="3">DY20341</strain>
    </source>
</reference>
<dbReference type="SMART" id="SM00849">
    <property type="entry name" value="Lactamase_B"/>
    <property type="match status" value="1"/>
</dbReference>
<dbReference type="Gene3D" id="3.40.50.360">
    <property type="match status" value="1"/>
</dbReference>
<dbReference type="InterPro" id="IPR029039">
    <property type="entry name" value="Flavoprotein-like_sf"/>
</dbReference>
<dbReference type="SUPFAM" id="SSF56281">
    <property type="entry name" value="Metallo-hydrolase/oxidoreductase"/>
    <property type="match status" value="1"/>
</dbReference>
<dbReference type="PROSITE" id="PS50902">
    <property type="entry name" value="FLAVODOXIN_LIKE"/>
    <property type="match status" value="1"/>
</dbReference>
<dbReference type="Proteomes" id="UP000027981">
    <property type="component" value="Chromosome"/>
</dbReference>
<dbReference type="SUPFAM" id="SSF52218">
    <property type="entry name" value="Flavoproteins"/>
    <property type="match status" value="1"/>
</dbReference>
<dbReference type="PIRSF" id="PIRSF005243">
    <property type="entry name" value="ROO"/>
    <property type="match status" value="1"/>
</dbReference>
<dbReference type="EMBL" id="CP006019">
    <property type="protein sequence ID" value="AIF69083.1"/>
    <property type="molecule type" value="Genomic_DNA"/>
</dbReference>
<dbReference type="RefSeq" id="WP_048164678.1">
    <property type="nucleotide sequence ID" value="NZ_CP006019.1"/>
</dbReference>
<evidence type="ECO:0000259" key="1">
    <source>
        <dbReference type="PROSITE" id="PS50902"/>
    </source>
</evidence>
<dbReference type="GO" id="GO:0010181">
    <property type="term" value="F:FMN binding"/>
    <property type="evidence" value="ECO:0007669"/>
    <property type="project" value="InterPro"/>
</dbReference>
<dbReference type="STRING" id="1343739.PAP_03315"/>
<dbReference type="Gene3D" id="3.60.15.10">
    <property type="entry name" value="Ribonuclease Z/Hydroxyacylglutathione hydrolase-like"/>
    <property type="match status" value="1"/>
</dbReference>